<dbReference type="SUPFAM" id="SSF103473">
    <property type="entry name" value="MFS general substrate transporter"/>
    <property type="match status" value="1"/>
</dbReference>
<proteinExistence type="inferred from homology"/>
<evidence type="ECO:0000256" key="6">
    <source>
        <dbReference type="ARBA" id="ARBA00023136"/>
    </source>
</evidence>
<dbReference type="InterPro" id="IPR036259">
    <property type="entry name" value="MFS_trans_sf"/>
</dbReference>
<evidence type="ECO:0000256" key="3">
    <source>
        <dbReference type="ARBA" id="ARBA00022475"/>
    </source>
</evidence>
<feature type="transmembrane region" description="Helical" evidence="8">
    <location>
        <begin position="577"/>
        <end position="597"/>
    </location>
</feature>
<feature type="transmembrane region" description="Helical" evidence="8">
    <location>
        <begin position="806"/>
        <end position="824"/>
    </location>
</feature>
<protein>
    <submittedName>
        <fullName evidence="10">Efflux pump antibiotic resistance</fullName>
    </submittedName>
</protein>
<name>A0A9P6G8Q0_9PLEO</name>
<feature type="transmembrane region" description="Helical" evidence="8">
    <location>
        <begin position="514"/>
        <end position="533"/>
    </location>
</feature>
<evidence type="ECO:0000256" key="4">
    <source>
        <dbReference type="ARBA" id="ARBA00022692"/>
    </source>
</evidence>
<evidence type="ECO:0000256" key="8">
    <source>
        <dbReference type="SAM" id="Phobius"/>
    </source>
</evidence>
<feature type="transmembrane region" description="Helical" evidence="8">
    <location>
        <begin position="700"/>
        <end position="718"/>
    </location>
</feature>
<keyword evidence="5 8" id="KW-1133">Transmembrane helix</keyword>
<feature type="transmembrane region" description="Helical" evidence="8">
    <location>
        <begin position="776"/>
        <end position="797"/>
    </location>
</feature>
<evidence type="ECO:0000256" key="2">
    <source>
        <dbReference type="ARBA" id="ARBA00007520"/>
    </source>
</evidence>
<dbReference type="Gene3D" id="1.20.1250.20">
    <property type="entry name" value="MFS general substrate transporter like domains"/>
    <property type="match status" value="1"/>
</dbReference>
<dbReference type="PROSITE" id="PS50850">
    <property type="entry name" value="MFS"/>
    <property type="match status" value="1"/>
</dbReference>
<evidence type="ECO:0000256" key="5">
    <source>
        <dbReference type="ARBA" id="ARBA00022989"/>
    </source>
</evidence>
<reference evidence="10" key="1">
    <citation type="journal article" date="2020" name="Mol. Plant Microbe Interact.">
        <title>Genome Sequence of the Biocontrol Agent Coniothyrium minitans strain Conio (IMI 134523).</title>
        <authorList>
            <person name="Patel D."/>
            <person name="Shittu T.A."/>
            <person name="Baroncelli R."/>
            <person name="Muthumeenakshi S."/>
            <person name="Osborne T.H."/>
            <person name="Janganan T.K."/>
            <person name="Sreenivasaprasad S."/>
        </authorList>
    </citation>
    <scope>NUCLEOTIDE SEQUENCE</scope>
    <source>
        <strain evidence="10">Conio</strain>
    </source>
</reference>
<feature type="transmembrane region" description="Helical" evidence="8">
    <location>
        <begin position="635"/>
        <end position="653"/>
    </location>
</feature>
<comment type="caution">
    <text evidence="10">The sequence shown here is derived from an EMBL/GenBank/DDBJ whole genome shotgun (WGS) entry which is preliminary data.</text>
</comment>
<dbReference type="PANTHER" id="PTHR23501:SF158">
    <property type="entry name" value="TRANSPORTER, PUTATIVE (AFU_ORTHOLOGUE AFUA_5G14490)-RELATED"/>
    <property type="match status" value="1"/>
</dbReference>
<dbReference type="PANTHER" id="PTHR23501">
    <property type="entry name" value="MAJOR FACILITATOR SUPERFAMILY"/>
    <property type="match status" value="1"/>
</dbReference>
<dbReference type="CDD" id="cd17502">
    <property type="entry name" value="MFS_Azr1_MDR_like"/>
    <property type="match status" value="1"/>
</dbReference>
<evidence type="ECO:0000256" key="7">
    <source>
        <dbReference type="SAM" id="MobiDB-lite"/>
    </source>
</evidence>
<sequence>MQTTPARSSRITKSRRPSVAAALGLRRSVPSPSSGTPRRKSAQSVKSEDFDNEDKLDDTGVIASLASDLNFRDVPQYMEYIRSRMFSDIPPRNSGLNATRIAGTLNYRKALPPIVTLAHLDALCTSSTRTEREIAELSQAGILRRIAIPNRGTGIASVGDGIASVQEWERLVRSHTGLTPEVQSNYLTAMHANPRSTIVASTAFTPGDISSLSAAGFLTTSTAPQSRSSFFAMPGTGSLSALSTAGSRHASGSIGAVGGALAMQHMHGGTGQRTVSTTYYNFSLPNTGSHTKLIVDARTHFLNLLKRSKYREAPLDLLRERWDGGIVGKEDIADKKKARGEFAGILPGRTKKWKQFHGLRFEWILEECVGAGLIELFETGSLATSEDGEGRLSPSLTRTDESRFPLAWRKTNKKSLKKQKFRNTMLNETELDVIEPSSRGTSAPLYQQPDAESTGSKLERNTSAVSSDGRKRGKWQVAAILTALFLSLFVAALDATIIATAAPTISSDLQSSAGYTWIGAAYLLANASSGPIWAKLSDIWGRKPIILAALATFFASSVVCATAKTMMALIVGRAFQGMAGGGLILLVHVCISDLFSLRVRGLIMGFTEGIWAIAGGIGPILGGVFASLVSWRWCFYINLPICGIAAILIILFLDIRHEHTSFFDGIRAIDWTGIVTFLAFTLMVLLGLNFGGAIFPWDSAKVIALLVVGSLMIFAFIYSETKIAKYPLIPMDLFKNRSCVAALGVVTFHGFVFISGEYYMPLYLQSVLELNPLKSGLLLLPFIVPGCIAGVICGVIIHRTGHFRPIIWVGSVLLCLGFGLLISLDANATIGPLVGFLVIAGLGSGVLFEAPLIAVQSQVEQKDVATATSTLSFIRNMSLTVSVVIGGTIFQNSMDNRAGFLKAAGLPQDALDKLAGESAMANVHLPSTFQNKVWEQAAKEAFAYATRNMWITYTAFAGLGVVASLFVGNAHLSSEHVETVTGLRREKGTEG</sequence>
<organism evidence="10 11">
    <name type="scientific">Paraphaeosphaeria minitans</name>
    <dbReference type="NCBI Taxonomy" id="565426"/>
    <lineage>
        <taxon>Eukaryota</taxon>
        <taxon>Fungi</taxon>
        <taxon>Dikarya</taxon>
        <taxon>Ascomycota</taxon>
        <taxon>Pezizomycotina</taxon>
        <taxon>Dothideomycetes</taxon>
        <taxon>Pleosporomycetidae</taxon>
        <taxon>Pleosporales</taxon>
        <taxon>Massarineae</taxon>
        <taxon>Didymosphaeriaceae</taxon>
        <taxon>Paraphaeosphaeria</taxon>
    </lineage>
</organism>
<dbReference type="Gene3D" id="1.20.1720.10">
    <property type="entry name" value="Multidrug resistance protein D"/>
    <property type="match status" value="1"/>
</dbReference>
<dbReference type="FunFam" id="1.20.1720.10:FF:000014">
    <property type="entry name" value="MFS drug transporter, putative"/>
    <property type="match status" value="1"/>
</dbReference>
<feature type="transmembrane region" description="Helical" evidence="8">
    <location>
        <begin position="477"/>
        <end position="502"/>
    </location>
</feature>
<feature type="transmembrane region" description="Helical" evidence="8">
    <location>
        <begin position="609"/>
        <end position="629"/>
    </location>
</feature>
<dbReference type="GO" id="GO:0005886">
    <property type="term" value="C:plasma membrane"/>
    <property type="evidence" value="ECO:0007669"/>
    <property type="project" value="UniProtKB-SubCell"/>
</dbReference>
<evidence type="ECO:0000259" key="9">
    <source>
        <dbReference type="PROSITE" id="PS50850"/>
    </source>
</evidence>
<feature type="region of interest" description="Disordered" evidence="7">
    <location>
        <begin position="1"/>
        <end position="53"/>
    </location>
</feature>
<keyword evidence="11" id="KW-1185">Reference proteome</keyword>
<dbReference type="InterPro" id="IPR018865">
    <property type="entry name" value="STK19-like"/>
</dbReference>
<accession>A0A9P6G8Q0</accession>
<comment type="similarity">
    <text evidence="2">Belongs to the major facilitator superfamily. TCR/Tet family.</text>
</comment>
<keyword evidence="4 8" id="KW-0812">Transmembrane</keyword>
<feature type="transmembrane region" description="Helical" evidence="8">
    <location>
        <begin position="830"/>
        <end position="848"/>
    </location>
</feature>
<feature type="transmembrane region" description="Helical" evidence="8">
    <location>
        <begin position="739"/>
        <end position="756"/>
    </location>
</feature>
<dbReference type="GO" id="GO:0022857">
    <property type="term" value="F:transmembrane transporter activity"/>
    <property type="evidence" value="ECO:0007669"/>
    <property type="project" value="InterPro"/>
</dbReference>
<feature type="transmembrane region" description="Helical" evidence="8">
    <location>
        <begin position="545"/>
        <end position="571"/>
    </location>
</feature>
<dbReference type="Pfam" id="PF07690">
    <property type="entry name" value="MFS_1"/>
    <property type="match status" value="1"/>
</dbReference>
<dbReference type="Pfam" id="PF10494">
    <property type="entry name" value="Stk19"/>
    <property type="match status" value="1"/>
</dbReference>
<feature type="transmembrane region" description="Helical" evidence="8">
    <location>
        <begin position="949"/>
        <end position="967"/>
    </location>
</feature>
<feature type="region of interest" description="Disordered" evidence="7">
    <location>
        <begin position="437"/>
        <end position="465"/>
    </location>
</feature>
<dbReference type="InterPro" id="IPR011701">
    <property type="entry name" value="MFS"/>
</dbReference>
<evidence type="ECO:0000313" key="11">
    <source>
        <dbReference type="Proteomes" id="UP000756921"/>
    </source>
</evidence>
<feature type="domain" description="Major facilitator superfamily (MFS) profile" evidence="9">
    <location>
        <begin position="480"/>
        <end position="972"/>
    </location>
</feature>
<gene>
    <name evidence="10" type="ORF">PMIN01_11384</name>
</gene>
<dbReference type="Proteomes" id="UP000756921">
    <property type="component" value="Unassembled WGS sequence"/>
</dbReference>
<evidence type="ECO:0000313" key="10">
    <source>
        <dbReference type="EMBL" id="KAF9730515.1"/>
    </source>
</evidence>
<comment type="subcellular location">
    <subcellularLocation>
        <location evidence="1">Cell membrane</location>
        <topology evidence="1">Multi-pass membrane protein</topology>
    </subcellularLocation>
</comment>
<feature type="transmembrane region" description="Helical" evidence="8">
    <location>
        <begin position="674"/>
        <end position="694"/>
    </location>
</feature>
<keyword evidence="3" id="KW-1003">Cell membrane</keyword>
<keyword evidence="6 8" id="KW-0472">Membrane</keyword>
<evidence type="ECO:0000256" key="1">
    <source>
        <dbReference type="ARBA" id="ARBA00004651"/>
    </source>
</evidence>
<dbReference type="EMBL" id="WJXW01000014">
    <property type="protein sequence ID" value="KAF9730515.1"/>
    <property type="molecule type" value="Genomic_DNA"/>
</dbReference>
<dbReference type="AlphaFoldDB" id="A0A9P6G8Q0"/>
<dbReference type="InterPro" id="IPR020846">
    <property type="entry name" value="MFS_dom"/>
</dbReference>
<dbReference type="OrthoDB" id="10021397at2759"/>
<feature type="compositionally biased region" description="Polar residues" evidence="7">
    <location>
        <begin position="438"/>
        <end position="465"/>
    </location>
</feature>